<evidence type="ECO:0000259" key="4">
    <source>
        <dbReference type="PROSITE" id="PS51786"/>
    </source>
</evidence>
<dbReference type="InterPro" id="IPR027065">
    <property type="entry name" value="Lon_Prtase"/>
</dbReference>
<sequence>MSLPEKLSPEKLYKTCNPGEFSFRSTADLDGPIKATGQERAFEAIAFSMGIKHDGFNLFALGPNGTGKQTAIMQFLATIAPLAPVPSDWCYVNNFKQPRHPGALKLPPGKASTLSRDMEHLVEALLTVIPSAFSSEEYQVEEKNIREKFQEHQAEAFEDLEKKAAEQHIALIRTPAGFAFAPEKNGEVLKPEEFMSLNKKEREAIEKEITNLKSAMQLIMVQIPKWQRETQEKINELNRNIANFAVKPLMAELKNSYASLSEVIEYIETLENDIIENFDQFLEKEPDPREMLLGLPAGKFQQKGALLNRYRINVIVDNSKSEGAPVVYEDKPACQNLVGDIEHISQMGTLLTDFTLIKPGALHRANGGYLLIDARRLLLEPLAYEALKKALRTRQIRIESLAQLYSLVSTVSLEPEPIPLDIKVILIGERQLYYLLNVYDPDFSELFKVAADFEDELPFDGDGKLAYARIISAIAKTDKLRHFDRGAVARVIEQGSRITGDSTKLSAHLQSISDLVREADYYAASAKRKLVKAADVQKAIDARVLRSSRIQEKIREATLKNSILIDTESEKVGQINGLAIYSPGGQSFGHPGRITARIRLGKGEVIDIEREVEMGGPIHSKGVLILSGFLGARFAIDQPLSLSASLVFEQSYSGVEGDSASSAELYALLSALSGVHIRQWFAVTGSVNQFGQVQAIGGVNEKIEGFFDLCNARGLSGKQGVLIPASNVDNLMLRSDVVNAAKKGRFSIYPVTHIDEGIELLTGVPAGVLDKSGNYPPGTVNGMVVAKLKEMAEKIRKFTASSSNDED</sequence>
<feature type="domain" description="Lon proteolytic" evidence="4">
    <location>
        <begin position="569"/>
        <end position="764"/>
    </location>
</feature>
<evidence type="ECO:0000313" key="6">
    <source>
        <dbReference type="Proteomes" id="UP000004162"/>
    </source>
</evidence>
<dbReference type="GO" id="GO:0004176">
    <property type="term" value="F:ATP-dependent peptidase activity"/>
    <property type="evidence" value="ECO:0007669"/>
    <property type="project" value="UniProtKB-UniRule"/>
</dbReference>
<dbReference type="GO" id="GO:0005524">
    <property type="term" value="F:ATP binding"/>
    <property type="evidence" value="ECO:0007669"/>
    <property type="project" value="InterPro"/>
</dbReference>
<dbReference type="AlphaFoldDB" id="Q0YPE3"/>
<feature type="active site" evidence="2">
    <location>
        <position position="659"/>
    </location>
</feature>
<dbReference type="OrthoDB" id="9758568at2"/>
<dbReference type="GO" id="GO:0004252">
    <property type="term" value="F:serine-type endopeptidase activity"/>
    <property type="evidence" value="ECO:0007669"/>
    <property type="project" value="UniProtKB-UniRule"/>
</dbReference>
<keyword evidence="1 2" id="KW-0645">Protease</keyword>
<dbReference type="Pfam" id="PF20436">
    <property type="entry name" value="LonB_AAA-LID"/>
    <property type="match status" value="1"/>
</dbReference>
<dbReference type="EC" id="3.4.21.53" evidence="2"/>
<dbReference type="SUPFAM" id="SSF52540">
    <property type="entry name" value="P-loop containing nucleoside triphosphate hydrolases"/>
    <property type="match status" value="1"/>
</dbReference>
<dbReference type="Gene3D" id="1.10.8.60">
    <property type="match status" value="1"/>
</dbReference>
<evidence type="ECO:0000256" key="1">
    <source>
        <dbReference type="ARBA" id="ARBA00022670"/>
    </source>
</evidence>
<keyword evidence="2" id="KW-0720">Serine protease</keyword>
<dbReference type="RefSeq" id="WP_006367228.1">
    <property type="nucleotide sequence ID" value="NZ_AASE01000029.1"/>
</dbReference>
<dbReference type="Pfam" id="PF13654">
    <property type="entry name" value="AAA_32"/>
    <property type="match status" value="1"/>
</dbReference>
<dbReference type="Gene3D" id="3.40.50.300">
    <property type="entry name" value="P-loop containing nucleotide triphosphate hydrolases"/>
    <property type="match status" value="2"/>
</dbReference>
<dbReference type="InterPro" id="IPR008269">
    <property type="entry name" value="Lon_proteolytic"/>
</dbReference>
<dbReference type="GO" id="GO:0030163">
    <property type="term" value="P:protein catabolic process"/>
    <property type="evidence" value="ECO:0007669"/>
    <property type="project" value="InterPro"/>
</dbReference>
<comment type="catalytic activity">
    <reaction evidence="2">
        <text>Hydrolysis of proteins in presence of ATP.</text>
        <dbReference type="EC" id="3.4.21.53"/>
    </reaction>
</comment>
<dbReference type="Pfam" id="PF20437">
    <property type="entry name" value="LonC_helical"/>
    <property type="match status" value="1"/>
</dbReference>
<evidence type="ECO:0000256" key="3">
    <source>
        <dbReference type="SAM" id="Coils"/>
    </source>
</evidence>
<dbReference type="Gene3D" id="3.30.230.10">
    <property type="match status" value="1"/>
</dbReference>
<evidence type="ECO:0000256" key="2">
    <source>
        <dbReference type="PROSITE-ProRule" id="PRU01122"/>
    </source>
</evidence>
<keyword evidence="3" id="KW-0175">Coiled coil</keyword>
<dbReference type="Proteomes" id="UP000004162">
    <property type="component" value="Unassembled WGS sequence"/>
</dbReference>
<dbReference type="GO" id="GO:0006508">
    <property type="term" value="P:proteolysis"/>
    <property type="evidence" value="ECO:0007669"/>
    <property type="project" value="UniProtKB-KW"/>
</dbReference>
<dbReference type="PANTHER" id="PTHR10046">
    <property type="entry name" value="ATP DEPENDENT LON PROTEASE FAMILY MEMBER"/>
    <property type="match status" value="1"/>
</dbReference>
<dbReference type="InterPro" id="IPR046844">
    <property type="entry name" value="Lon-like_helical"/>
</dbReference>
<dbReference type="InterPro" id="IPR027417">
    <property type="entry name" value="P-loop_NTPase"/>
</dbReference>
<dbReference type="PROSITE" id="PS51786">
    <property type="entry name" value="LON_PROTEOLYTIC"/>
    <property type="match status" value="1"/>
</dbReference>
<gene>
    <name evidence="5" type="ORF">CferDRAFT_0157</name>
</gene>
<dbReference type="Pfam" id="PF05362">
    <property type="entry name" value="Lon_C"/>
    <property type="match status" value="1"/>
</dbReference>
<comment type="caution">
    <text evidence="5">The sequence shown here is derived from an EMBL/GenBank/DDBJ whole genome shotgun (WGS) entry which is preliminary data.</text>
</comment>
<dbReference type="InterPro" id="IPR020568">
    <property type="entry name" value="Ribosomal_Su5_D2-typ_SF"/>
</dbReference>
<protein>
    <recommendedName>
        <fullName evidence="2">endopeptidase La</fullName>
        <ecNumber evidence="2">3.4.21.53</ecNumber>
    </recommendedName>
</protein>
<feature type="active site" evidence="2">
    <location>
        <position position="702"/>
    </location>
</feature>
<dbReference type="InterPro" id="IPR046843">
    <property type="entry name" value="LonB_AAA-LID"/>
</dbReference>
<name>Q0YPE3_9CHLB</name>
<reference evidence="5 6" key="1">
    <citation type="submission" date="2006-07" db="EMBL/GenBank/DDBJ databases">
        <title>Annotation of the draft genome assembly of Chlorobium ferroxidans DSM 13031.</title>
        <authorList>
            <consortium name="US DOE Joint Genome Institute (JGI-ORNL)"/>
            <person name="Larimer F."/>
            <person name="Land M."/>
            <person name="Hauser L."/>
        </authorList>
    </citation>
    <scope>NUCLEOTIDE SEQUENCE [LARGE SCALE GENOMIC DNA]</scope>
    <source>
        <strain evidence="5 6">DSM 13031</strain>
    </source>
</reference>
<accession>Q0YPE3</accession>
<proteinExistence type="inferred from homology"/>
<dbReference type="PRINTS" id="PR00830">
    <property type="entry name" value="ENDOLAPTASE"/>
</dbReference>
<dbReference type="SUPFAM" id="SSF54211">
    <property type="entry name" value="Ribosomal protein S5 domain 2-like"/>
    <property type="match status" value="1"/>
</dbReference>
<keyword evidence="6" id="KW-1185">Reference proteome</keyword>
<dbReference type="InterPro" id="IPR014721">
    <property type="entry name" value="Ribsml_uS5_D2-typ_fold_subgr"/>
</dbReference>
<comment type="similarity">
    <text evidence="2">Belongs to the peptidase S16 family.</text>
</comment>
<feature type="coiled-coil region" evidence="3">
    <location>
        <begin position="195"/>
        <end position="247"/>
    </location>
</feature>
<dbReference type="EMBL" id="AASE01000029">
    <property type="protein sequence ID" value="EAT58150.1"/>
    <property type="molecule type" value="Genomic_DNA"/>
</dbReference>
<keyword evidence="2" id="KW-0378">Hydrolase</keyword>
<dbReference type="InterPro" id="IPR041699">
    <property type="entry name" value="AAA_32"/>
</dbReference>
<reference evidence="5 6" key="2">
    <citation type="submission" date="2006-07" db="EMBL/GenBank/DDBJ databases">
        <title>Sequencing of the draft genome and assembly of Chlorobium ferroxidans DSM 13031.</title>
        <authorList>
            <consortium name="US DOE Joint Genome Institute (JGI-PGF)"/>
            <person name="Copeland A."/>
            <person name="Lucas S."/>
            <person name="Lapidus A."/>
            <person name="Barry K."/>
            <person name="Glavina del Rio T."/>
            <person name="Dalin E."/>
            <person name="Tice H."/>
            <person name="Bruce D."/>
            <person name="Pitluck S."/>
            <person name="Richardson P."/>
        </authorList>
    </citation>
    <scope>NUCLEOTIDE SEQUENCE [LARGE SCALE GENOMIC DNA]</scope>
    <source>
        <strain evidence="5 6">DSM 13031</strain>
    </source>
</reference>
<evidence type="ECO:0000313" key="5">
    <source>
        <dbReference type="EMBL" id="EAT58150.1"/>
    </source>
</evidence>
<organism evidence="5 6">
    <name type="scientific">Chlorobium ferrooxidans DSM 13031</name>
    <dbReference type="NCBI Taxonomy" id="377431"/>
    <lineage>
        <taxon>Bacteria</taxon>
        <taxon>Pseudomonadati</taxon>
        <taxon>Chlorobiota</taxon>
        <taxon>Chlorobiia</taxon>
        <taxon>Chlorobiales</taxon>
        <taxon>Chlorobiaceae</taxon>
        <taxon>Chlorobium/Pelodictyon group</taxon>
        <taxon>Chlorobium</taxon>
    </lineage>
</organism>